<dbReference type="PANTHER" id="PTHR18879">
    <property type="entry name" value="CENTROSOMAL PROTEIN OF 290 KDA"/>
    <property type="match status" value="1"/>
</dbReference>
<dbReference type="InterPro" id="IPR026201">
    <property type="entry name" value="Cep290"/>
</dbReference>
<keyword evidence="3" id="KW-0963">Cytoplasm</keyword>
<proteinExistence type="predicted"/>
<keyword evidence="5 8" id="KW-0175">Coiled coil</keyword>
<dbReference type="EMBL" id="HBUF01103873">
    <property type="protein sequence ID" value="CAG6638755.1"/>
    <property type="molecule type" value="Transcribed_RNA"/>
</dbReference>
<dbReference type="GO" id="GO:0035869">
    <property type="term" value="C:ciliary transition zone"/>
    <property type="evidence" value="ECO:0007669"/>
    <property type="project" value="TreeGrafter"/>
</dbReference>
<dbReference type="AlphaFoldDB" id="A0A8D8QUS5"/>
<evidence type="ECO:0000256" key="2">
    <source>
        <dbReference type="ARBA" id="ARBA00004300"/>
    </source>
</evidence>
<comment type="subcellular location">
    <subcellularLocation>
        <location evidence="1">Cytoplasm</location>
        <location evidence="1">Cytoskeleton</location>
        <location evidence="1">Cilium basal body</location>
    </subcellularLocation>
    <subcellularLocation>
        <location evidence="2">Cytoplasm</location>
        <location evidence="2">Cytoskeleton</location>
        <location evidence="2">Microtubule organizing center</location>
        <location evidence="2">Centrosome</location>
    </subcellularLocation>
</comment>
<name>A0A8D8QUS5_9HEMI</name>
<dbReference type="GO" id="GO:1905349">
    <property type="term" value="P:ciliary transition zone assembly"/>
    <property type="evidence" value="ECO:0007669"/>
    <property type="project" value="TreeGrafter"/>
</dbReference>
<dbReference type="GO" id="GO:0097711">
    <property type="term" value="P:ciliary basal body-plasma membrane docking"/>
    <property type="evidence" value="ECO:0007669"/>
    <property type="project" value="TreeGrafter"/>
</dbReference>
<dbReference type="GO" id="GO:1905515">
    <property type="term" value="P:non-motile cilium assembly"/>
    <property type="evidence" value="ECO:0007669"/>
    <property type="project" value="TreeGrafter"/>
</dbReference>
<evidence type="ECO:0000313" key="9">
    <source>
        <dbReference type="EMBL" id="CAG6638755.1"/>
    </source>
</evidence>
<accession>A0A8D8QUS5</accession>
<protein>
    <submittedName>
        <fullName evidence="9">Uncharacterized protein</fullName>
    </submittedName>
</protein>
<evidence type="ECO:0000256" key="7">
    <source>
        <dbReference type="ARBA" id="ARBA00023273"/>
    </source>
</evidence>
<reference evidence="9" key="1">
    <citation type="submission" date="2021-05" db="EMBL/GenBank/DDBJ databases">
        <authorList>
            <person name="Alioto T."/>
            <person name="Alioto T."/>
            <person name="Gomez Garrido J."/>
        </authorList>
    </citation>
    <scope>NUCLEOTIDE SEQUENCE</scope>
</reference>
<evidence type="ECO:0000256" key="8">
    <source>
        <dbReference type="SAM" id="Coils"/>
    </source>
</evidence>
<dbReference type="PANTHER" id="PTHR18879:SF20">
    <property type="entry name" value="CENTROSOMAL PROTEIN OF 290 KDA"/>
    <property type="match status" value="1"/>
</dbReference>
<evidence type="ECO:0000256" key="3">
    <source>
        <dbReference type="ARBA" id="ARBA00022490"/>
    </source>
</evidence>
<dbReference type="EMBL" id="HBUF01103872">
    <property type="protein sequence ID" value="CAG6638754.1"/>
    <property type="molecule type" value="Transcribed_RNA"/>
</dbReference>
<dbReference type="GO" id="GO:0034451">
    <property type="term" value="C:centriolar satellite"/>
    <property type="evidence" value="ECO:0007669"/>
    <property type="project" value="TreeGrafter"/>
</dbReference>
<evidence type="ECO:0000256" key="4">
    <source>
        <dbReference type="ARBA" id="ARBA00022794"/>
    </source>
</evidence>
<sequence>MIIQLREYEAGTYGLEEAVKQIKDLKRMKELRELRIEELIQAENELGDEANQIELENLELRKQLGISKDTVVKVDGIISRQKQEHKELNLLKKQLETQENMIVDFKIEVGNHAIIKSKY</sequence>
<keyword evidence="6" id="KW-0206">Cytoskeleton</keyword>
<evidence type="ECO:0000256" key="6">
    <source>
        <dbReference type="ARBA" id="ARBA00023212"/>
    </source>
</evidence>
<keyword evidence="4" id="KW-0970">Cilium biogenesis/degradation</keyword>
<feature type="coiled-coil region" evidence="8">
    <location>
        <begin position="15"/>
        <end position="108"/>
    </location>
</feature>
<evidence type="ECO:0000256" key="5">
    <source>
        <dbReference type="ARBA" id="ARBA00023054"/>
    </source>
</evidence>
<organism evidence="9">
    <name type="scientific">Cacopsylla melanoneura</name>
    <dbReference type="NCBI Taxonomy" id="428564"/>
    <lineage>
        <taxon>Eukaryota</taxon>
        <taxon>Metazoa</taxon>
        <taxon>Ecdysozoa</taxon>
        <taxon>Arthropoda</taxon>
        <taxon>Hexapoda</taxon>
        <taxon>Insecta</taxon>
        <taxon>Pterygota</taxon>
        <taxon>Neoptera</taxon>
        <taxon>Paraneoptera</taxon>
        <taxon>Hemiptera</taxon>
        <taxon>Sternorrhyncha</taxon>
        <taxon>Psylloidea</taxon>
        <taxon>Psyllidae</taxon>
        <taxon>Psyllinae</taxon>
        <taxon>Cacopsylla</taxon>
    </lineage>
</organism>
<keyword evidence="7" id="KW-0966">Cell projection</keyword>
<evidence type="ECO:0000256" key="1">
    <source>
        <dbReference type="ARBA" id="ARBA00004120"/>
    </source>
</evidence>